<dbReference type="RefSeq" id="WP_311725416.1">
    <property type="nucleotide sequence ID" value="NZ_JAVRFD010000009.1"/>
</dbReference>
<keyword evidence="4" id="KW-1185">Reference proteome</keyword>
<dbReference type="EMBL" id="JAVRFD010000009">
    <property type="protein sequence ID" value="MDT0544952.1"/>
    <property type="molecule type" value="Genomic_DNA"/>
</dbReference>
<accession>A0ABU2XHT4</accession>
<dbReference type="Proteomes" id="UP001180754">
    <property type="component" value="Unassembled WGS sequence"/>
</dbReference>
<gene>
    <name evidence="3" type="ORF">RND15_19900</name>
</gene>
<sequence>MTATRDEGGRRGGAGPARGPGAAGAAVSAGASGLVGRAGELSEARRLLGRTRLLTLTGVAGVGKTRLAFGVADLVRGDFPDGVWTVELAALEDQSLLPQTVAGAVGLRDQAARSAVELLGDHLSGKRALLVLDNCEHLVESCARLADSLLRRAPRLCVLATSREPLRVQGETVLWVPSLPVPEPHRRHRPEALARCPAVELFVARAARASPSFTLGPHNADTVALLCERLDGLPLAIELAAAVLRTLDPEQVLDRMDRCLEPAAGEAGVAEPAAGEAAPARARHETLGAAVDWSFDLCSPGERALWARVSVFAGDFDLRAAEEICSGDGLAREDVLDLVTGLVDKSVLVREERGGRVRYRLLETIRKYGRARLAGYGQAAAARRRHRDWYRDLVREAEEEWLTPRQEEWLTRLRGEIANLRAALEFCCAEPGEARAGLEIAAGLWPHWICGGSLGEGRHWLGQALWLAPESSEARGKALWVDAWLATLQGDTAAALPRLDECRELALRLGHEPTLIRATQHRGGLALYEGDFPRAIRLIEKALEGHRAAGDRNGVMSALYQLTMACSLYGDARASAFGEECLALCEAGGAQWARSYALWALGLHTWRRGDRRRATTLVRDALRTRWAVRDRWGMALCLEVLAWTAASGGQSGHGARLLGAADAMWSSLGASPSGFRHLAAVHDEVAARLRADLGGAAYAAAYRAGTRLTDDEAAAAALHAPHRPRPRGRRAASAGA</sequence>
<feature type="compositionally biased region" description="Basic residues" evidence="1">
    <location>
        <begin position="720"/>
        <end position="730"/>
    </location>
</feature>
<dbReference type="InterPro" id="IPR058852">
    <property type="entry name" value="HTH_77"/>
</dbReference>
<dbReference type="Pfam" id="PF25872">
    <property type="entry name" value="HTH_77"/>
    <property type="match status" value="1"/>
</dbReference>
<dbReference type="SUPFAM" id="SSF52540">
    <property type="entry name" value="P-loop containing nucleoside triphosphate hydrolases"/>
    <property type="match status" value="1"/>
</dbReference>
<evidence type="ECO:0000313" key="4">
    <source>
        <dbReference type="Proteomes" id="UP001180754"/>
    </source>
</evidence>
<dbReference type="PANTHER" id="PTHR47691">
    <property type="entry name" value="REGULATOR-RELATED"/>
    <property type="match status" value="1"/>
</dbReference>
<evidence type="ECO:0000313" key="3">
    <source>
        <dbReference type="EMBL" id="MDT0544952.1"/>
    </source>
</evidence>
<dbReference type="SUPFAM" id="SSF48452">
    <property type="entry name" value="TPR-like"/>
    <property type="match status" value="1"/>
</dbReference>
<feature type="region of interest" description="Disordered" evidence="1">
    <location>
        <begin position="717"/>
        <end position="736"/>
    </location>
</feature>
<protein>
    <submittedName>
        <fullName evidence="3">LuxR family transcriptional regulator</fullName>
    </submittedName>
</protein>
<feature type="domain" description="Winged helix-turn-helix" evidence="2">
    <location>
        <begin position="300"/>
        <end position="374"/>
    </location>
</feature>
<feature type="region of interest" description="Disordered" evidence="1">
    <location>
        <begin position="1"/>
        <end position="24"/>
    </location>
</feature>
<dbReference type="PANTHER" id="PTHR47691:SF3">
    <property type="entry name" value="HTH-TYPE TRANSCRIPTIONAL REGULATOR RV0890C-RELATED"/>
    <property type="match status" value="1"/>
</dbReference>
<evidence type="ECO:0000259" key="2">
    <source>
        <dbReference type="Pfam" id="PF25872"/>
    </source>
</evidence>
<feature type="compositionally biased region" description="Basic and acidic residues" evidence="1">
    <location>
        <begin position="1"/>
        <end position="10"/>
    </location>
</feature>
<dbReference type="PRINTS" id="PR00364">
    <property type="entry name" value="DISEASERSIST"/>
</dbReference>
<reference evidence="3" key="1">
    <citation type="submission" date="2024-05" db="EMBL/GenBank/DDBJ databases">
        <title>30 novel species of actinomycetes from the DSMZ collection.</title>
        <authorList>
            <person name="Nouioui I."/>
        </authorList>
    </citation>
    <scope>NUCLEOTIDE SEQUENCE</scope>
    <source>
        <strain evidence="3">DSM 41529</strain>
    </source>
</reference>
<dbReference type="Gene3D" id="1.25.40.10">
    <property type="entry name" value="Tetratricopeptide repeat domain"/>
    <property type="match status" value="1"/>
</dbReference>
<dbReference type="InterPro" id="IPR027417">
    <property type="entry name" value="P-loop_NTPase"/>
</dbReference>
<evidence type="ECO:0000256" key="1">
    <source>
        <dbReference type="SAM" id="MobiDB-lite"/>
    </source>
</evidence>
<name>A0ABU2XHT4_9ACTN</name>
<dbReference type="InterPro" id="IPR011990">
    <property type="entry name" value="TPR-like_helical_dom_sf"/>
</dbReference>
<feature type="compositionally biased region" description="Gly residues" evidence="1">
    <location>
        <begin position="11"/>
        <end position="22"/>
    </location>
</feature>
<proteinExistence type="predicted"/>
<dbReference type="Gene3D" id="3.40.50.300">
    <property type="entry name" value="P-loop containing nucleotide triphosphate hydrolases"/>
    <property type="match status" value="1"/>
</dbReference>
<organism evidence="3 4">
    <name type="scientific">Streptomyces lonegramiae</name>
    <dbReference type="NCBI Taxonomy" id="3075524"/>
    <lineage>
        <taxon>Bacteria</taxon>
        <taxon>Bacillati</taxon>
        <taxon>Actinomycetota</taxon>
        <taxon>Actinomycetes</taxon>
        <taxon>Kitasatosporales</taxon>
        <taxon>Streptomycetaceae</taxon>
        <taxon>Streptomyces</taxon>
    </lineage>
</organism>
<comment type="caution">
    <text evidence="3">The sequence shown here is derived from an EMBL/GenBank/DDBJ whole genome shotgun (WGS) entry which is preliminary data.</text>
</comment>